<accession>A0A0D2J980</accession>
<proteinExistence type="predicted"/>
<feature type="compositionally biased region" description="Basic and acidic residues" evidence="1">
    <location>
        <begin position="247"/>
        <end position="259"/>
    </location>
</feature>
<sequence>MGGSKMDKNYGQVKNKNSKILNYDNKFRNNLIRPNSESAGNLVLNGVINPWGEPSIKNLNNPGTENAASTFSKLTTYMLTHGATKDVVAKFWEEEAQRANQEGRVWRGRIPDTVQDVEEFRPQSAPKEQATFTRLTKYMANHGATKDVVAKFWEEEAQRAKQGSGIWRGKIPKTEDEVKQINTVATPSGSLENQAQGNQWESGVWRGKIPDAVQSEETQRGNQDGRVWRGKIPSSWSEVEYAIPETAESRQQRKQRLEAPPKNTVWRGEIPSGEKKVDYAKPGPGLIINENLEKMNEGAFHSAGFPKVKPDDDFDFFLKRDINRIIEAQKSGRGKVDLSNGDIISPFTYNILKKGDRIEPRTVRAIIDGLKQFEEVLLKHKEINQGEEILPFIERNFDKGQIKPVGDNHAPVDALRNLYQGSRGGLLTGSKNITTQVHPLPNEIKTTPHDVYGLLRPDYRATYPEMKQNKQPNRLLNQRIEEGSSAGLMQLLNKGYTGRWDPFGMGTYLGRLLCDPNDPYYEVFDYVDTGILLGSALPLAPGVNNFVGGLLGLGIGSAKVYLDKLRKESIGDDPEKSWNDVGYGFD</sequence>
<organism evidence="2 3">
    <name type="scientific">Dethiosulfatarculus sandiegensis</name>
    <dbReference type="NCBI Taxonomy" id="1429043"/>
    <lineage>
        <taxon>Bacteria</taxon>
        <taxon>Pseudomonadati</taxon>
        <taxon>Thermodesulfobacteriota</taxon>
        <taxon>Desulfarculia</taxon>
        <taxon>Desulfarculales</taxon>
        <taxon>Desulfarculaceae</taxon>
        <taxon>Dethiosulfatarculus</taxon>
    </lineage>
</organism>
<evidence type="ECO:0000256" key="1">
    <source>
        <dbReference type="SAM" id="MobiDB-lite"/>
    </source>
</evidence>
<name>A0A0D2J980_9BACT</name>
<dbReference type="EMBL" id="AZAC01000009">
    <property type="protein sequence ID" value="KIX14714.1"/>
    <property type="molecule type" value="Genomic_DNA"/>
</dbReference>
<protein>
    <submittedName>
        <fullName evidence="2">Uncharacterized protein</fullName>
    </submittedName>
</protein>
<dbReference type="Proteomes" id="UP000032233">
    <property type="component" value="Unassembled WGS sequence"/>
</dbReference>
<reference evidence="2 3" key="1">
    <citation type="submission" date="2013-11" db="EMBL/GenBank/DDBJ databases">
        <title>Metagenomic analysis of a methanogenic consortium involved in long chain n-alkane degradation.</title>
        <authorList>
            <person name="Davidova I.A."/>
            <person name="Callaghan A.V."/>
            <person name="Wawrik B."/>
            <person name="Pruitt S."/>
            <person name="Marks C."/>
            <person name="Duncan K.E."/>
            <person name="Suflita J.M."/>
        </authorList>
    </citation>
    <scope>NUCLEOTIDE SEQUENCE [LARGE SCALE GENOMIC DNA]</scope>
    <source>
        <strain evidence="2 3">SPR</strain>
    </source>
</reference>
<feature type="region of interest" description="Disordered" evidence="1">
    <location>
        <begin position="246"/>
        <end position="269"/>
    </location>
</feature>
<evidence type="ECO:0000313" key="3">
    <source>
        <dbReference type="Proteomes" id="UP000032233"/>
    </source>
</evidence>
<evidence type="ECO:0000313" key="2">
    <source>
        <dbReference type="EMBL" id="KIX14714.1"/>
    </source>
</evidence>
<dbReference type="InParanoid" id="A0A0D2J980"/>
<comment type="caution">
    <text evidence="2">The sequence shown here is derived from an EMBL/GenBank/DDBJ whole genome shotgun (WGS) entry which is preliminary data.</text>
</comment>
<dbReference type="AlphaFoldDB" id="A0A0D2J980"/>
<gene>
    <name evidence="2" type="ORF">X474_07445</name>
</gene>
<keyword evidence="3" id="KW-1185">Reference proteome</keyword>
<dbReference type="STRING" id="1429043.X474_07445"/>